<gene>
    <name evidence="2" type="ORF">PR003_g34173</name>
</gene>
<evidence type="ECO:0008006" key="4">
    <source>
        <dbReference type="Google" id="ProtNLM"/>
    </source>
</evidence>
<evidence type="ECO:0000313" key="2">
    <source>
        <dbReference type="EMBL" id="KAE9260868.1"/>
    </source>
</evidence>
<name>A0A6A4ARF8_9STRA</name>
<feature type="signal peptide" evidence="1">
    <location>
        <begin position="1"/>
        <end position="21"/>
    </location>
</feature>
<dbReference type="EMBL" id="QXFT01010863">
    <property type="protein sequence ID" value="KAE9260868.1"/>
    <property type="molecule type" value="Genomic_DNA"/>
</dbReference>
<proteinExistence type="predicted"/>
<dbReference type="Proteomes" id="UP000434957">
    <property type="component" value="Unassembled WGS sequence"/>
</dbReference>
<keyword evidence="3" id="KW-1185">Reference proteome</keyword>
<reference evidence="2 3" key="1">
    <citation type="submission" date="2018-08" db="EMBL/GenBank/DDBJ databases">
        <title>Genomic investigation of the strawberry pathogen Phytophthora fragariae indicates pathogenicity is determined by transcriptional variation in three key races.</title>
        <authorList>
            <person name="Adams T.M."/>
            <person name="Armitage A.D."/>
            <person name="Sobczyk M.K."/>
            <person name="Bates H.J."/>
            <person name="Dunwell J.M."/>
            <person name="Nellist C.F."/>
            <person name="Harrison R.J."/>
        </authorList>
    </citation>
    <scope>NUCLEOTIDE SEQUENCE [LARGE SCALE GENOMIC DNA]</scope>
    <source>
        <strain evidence="2 3">SCRP333</strain>
    </source>
</reference>
<dbReference type="AlphaFoldDB" id="A0A6A4ARF8"/>
<evidence type="ECO:0000256" key="1">
    <source>
        <dbReference type="SAM" id="SignalP"/>
    </source>
</evidence>
<comment type="caution">
    <text evidence="2">The sequence shown here is derived from an EMBL/GenBank/DDBJ whole genome shotgun (WGS) entry which is preliminary data.</text>
</comment>
<evidence type="ECO:0000313" key="3">
    <source>
        <dbReference type="Proteomes" id="UP000434957"/>
    </source>
</evidence>
<sequence>MQCIMHCLLECLSVMLPPTDCCSSLSTVTDSRFIHVRINGDCLVRPPCRTSRGSSRYMYARSVFLLCAAFVPSGLKYTRGMHQSGTAVTLLNQLRSILTLSSSPDVFVSSS</sequence>
<feature type="chain" id="PRO_5025357076" description="Secreted protein" evidence="1">
    <location>
        <begin position="22"/>
        <end position="111"/>
    </location>
</feature>
<accession>A0A6A4ARF8</accession>
<protein>
    <recommendedName>
        <fullName evidence="4">Secreted protein</fullName>
    </recommendedName>
</protein>
<organism evidence="2 3">
    <name type="scientific">Phytophthora rubi</name>
    <dbReference type="NCBI Taxonomy" id="129364"/>
    <lineage>
        <taxon>Eukaryota</taxon>
        <taxon>Sar</taxon>
        <taxon>Stramenopiles</taxon>
        <taxon>Oomycota</taxon>
        <taxon>Peronosporomycetes</taxon>
        <taxon>Peronosporales</taxon>
        <taxon>Peronosporaceae</taxon>
        <taxon>Phytophthora</taxon>
    </lineage>
</organism>
<keyword evidence="1" id="KW-0732">Signal</keyword>